<gene>
    <name evidence="3" type="ORF">BDV26DRAFT_260772</name>
</gene>
<keyword evidence="1" id="KW-0472">Membrane</keyword>
<sequence>MKGKSRLDFVWFFHPLLVWAACTSVGDVPESFCFPSSSSEFSFSFLFCLWHVMIGGELVFWSCMWLTQPLWWGFQQASSPQLFHIIMLQWVRIEACYHPSASPGSSEHFLSWAKAIIIRREKYNHYCKPRTL</sequence>
<feature type="chain" id="PRO_5025066834" description="Secreted protein" evidence="2">
    <location>
        <begin position="21"/>
        <end position="132"/>
    </location>
</feature>
<name>A0A5N7BAV1_9EURO</name>
<evidence type="ECO:0000256" key="1">
    <source>
        <dbReference type="SAM" id="Phobius"/>
    </source>
</evidence>
<evidence type="ECO:0008006" key="5">
    <source>
        <dbReference type="Google" id="ProtNLM"/>
    </source>
</evidence>
<keyword evidence="2" id="KW-0732">Signal</keyword>
<organism evidence="3 4">
    <name type="scientific">Aspergillus bertholletiae</name>
    <dbReference type="NCBI Taxonomy" id="1226010"/>
    <lineage>
        <taxon>Eukaryota</taxon>
        <taxon>Fungi</taxon>
        <taxon>Dikarya</taxon>
        <taxon>Ascomycota</taxon>
        <taxon>Pezizomycotina</taxon>
        <taxon>Eurotiomycetes</taxon>
        <taxon>Eurotiomycetidae</taxon>
        <taxon>Eurotiales</taxon>
        <taxon>Aspergillaceae</taxon>
        <taxon>Aspergillus</taxon>
        <taxon>Aspergillus subgen. Circumdati</taxon>
    </lineage>
</organism>
<keyword evidence="4" id="KW-1185">Reference proteome</keyword>
<evidence type="ECO:0000313" key="4">
    <source>
        <dbReference type="Proteomes" id="UP000326198"/>
    </source>
</evidence>
<keyword evidence="1" id="KW-1133">Transmembrane helix</keyword>
<evidence type="ECO:0000313" key="3">
    <source>
        <dbReference type="EMBL" id="KAE8378896.1"/>
    </source>
</evidence>
<keyword evidence="1" id="KW-0812">Transmembrane</keyword>
<accession>A0A5N7BAV1</accession>
<dbReference type="EMBL" id="ML736202">
    <property type="protein sequence ID" value="KAE8378896.1"/>
    <property type="molecule type" value="Genomic_DNA"/>
</dbReference>
<protein>
    <recommendedName>
        <fullName evidence="5">Secreted protein</fullName>
    </recommendedName>
</protein>
<dbReference type="AlphaFoldDB" id="A0A5N7BAV1"/>
<proteinExistence type="predicted"/>
<reference evidence="3 4" key="1">
    <citation type="submission" date="2019-04" db="EMBL/GenBank/DDBJ databases">
        <title>Friends and foes A comparative genomics studyof 23 Aspergillus species from section Flavi.</title>
        <authorList>
            <consortium name="DOE Joint Genome Institute"/>
            <person name="Kjaerbolling I."/>
            <person name="Vesth T."/>
            <person name="Frisvad J.C."/>
            <person name="Nybo J.L."/>
            <person name="Theobald S."/>
            <person name="Kildgaard S."/>
            <person name="Isbrandt T."/>
            <person name="Kuo A."/>
            <person name="Sato A."/>
            <person name="Lyhne E.K."/>
            <person name="Kogle M.E."/>
            <person name="Wiebenga A."/>
            <person name="Kun R.S."/>
            <person name="Lubbers R.J."/>
            <person name="Makela M.R."/>
            <person name="Barry K."/>
            <person name="Chovatia M."/>
            <person name="Clum A."/>
            <person name="Daum C."/>
            <person name="Haridas S."/>
            <person name="He G."/>
            <person name="LaButti K."/>
            <person name="Lipzen A."/>
            <person name="Mondo S."/>
            <person name="Riley R."/>
            <person name="Salamov A."/>
            <person name="Simmons B.A."/>
            <person name="Magnuson J.K."/>
            <person name="Henrissat B."/>
            <person name="Mortensen U.H."/>
            <person name="Larsen T.O."/>
            <person name="Devries R.P."/>
            <person name="Grigoriev I.V."/>
            <person name="Machida M."/>
            <person name="Baker S.E."/>
            <person name="Andersen M.R."/>
        </authorList>
    </citation>
    <scope>NUCLEOTIDE SEQUENCE [LARGE SCALE GENOMIC DNA]</scope>
    <source>
        <strain evidence="3 4">IBT 29228</strain>
    </source>
</reference>
<feature type="signal peptide" evidence="2">
    <location>
        <begin position="1"/>
        <end position="20"/>
    </location>
</feature>
<evidence type="ECO:0000256" key="2">
    <source>
        <dbReference type="SAM" id="SignalP"/>
    </source>
</evidence>
<dbReference type="Proteomes" id="UP000326198">
    <property type="component" value="Unassembled WGS sequence"/>
</dbReference>
<dbReference type="PROSITE" id="PS51257">
    <property type="entry name" value="PROKAR_LIPOPROTEIN"/>
    <property type="match status" value="1"/>
</dbReference>
<feature type="transmembrane region" description="Helical" evidence="1">
    <location>
        <begin position="42"/>
        <end position="66"/>
    </location>
</feature>